<evidence type="ECO:0000259" key="7">
    <source>
        <dbReference type="Pfam" id="PF01171"/>
    </source>
</evidence>
<dbReference type="InterPro" id="IPR012094">
    <property type="entry name" value="tRNA_Ile_lys_synt"/>
</dbReference>
<keyword evidence="9" id="KW-1185">Reference proteome</keyword>
<dbReference type="EMBL" id="OX458932">
    <property type="protein sequence ID" value="CAI9086768.1"/>
    <property type="molecule type" value="Genomic_DNA"/>
</dbReference>
<evidence type="ECO:0000313" key="9">
    <source>
        <dbReference type="Proteomes" id="UP001161497"/>
    </source>
</evidence>
<gene>
    <name evidence="6 8" type="primary">tilS</name>
    <name evidence="8" type="ORF">MFUM_2463</name>
</gene>
<dbReference type="Gene3D" id="1.20.59.20">
    <property type="match status" value="1"/>
</dbReference>
<comment type="domain">
    <text evidence="6">The N-terminal region contains the highly conserved SGGXDS motif, predicted to be a P-loop motif involved in ATP binding.</text>
</comment>
<sequence>MQKLLTRKHSQNNPFAESLKSIPEIVLCGISGGVDSIVLLHSLVEAGKKPIVLHFEHGWRKDEALDSKLVEELSKELNVEFIKKKSEKSFPKTEAVAREERFRFFIDTAQRKNCYDLVLAHHADDQVETFLMQLLRGTGTKGWGMDKISSFGKLTIYRPFLDFWKADIIAFAKKNQYCWREDETNDNALFLRNKIRKELIPFLENRFSKSVKKSLWKFCEILREEKKWLMQLTQEIASGPSLRFSDLEKAPIGKQRLAIGLWLKKRGVADISFEDIESIRKMIGKQDKKKCNLSRSLAVIFKNDELILTHQ</sequence>
<dbReference type="InterPro" id="IPR012795">
    <property type="entry name" value="tRNA_Ile_lys_synt_N"/>
</dbReference>
<feature type="domain" description="tRNA(Ile)-lysidine/2-thiocytidine synthase N-terminal" evidence="7">
    <location>
        <begin position="26"/>
        <end position="198"/>
    </location>
</feature>
<evidence type="ECO:0000256" key="1">
    <source>
        <dbReference type="ARBA" id="ARBA00022598"/>
    </source>
</evidence>
<dbReference type="PANTHER" id="PTHR43033:SF1">
    <property type="entry name" value="TRNA(ILE)-LYSIDINE SYNTHASE-RELATED"/>
    <property type="match status" value="1"/>
</dbReference>
<dbReference type="SUPFAM" id="SSF52402">
    <property type="entry name" value="Adenine nucleotide alpha hydrolases-like"/>
    <property type="match status" value="1"/>
</dbReference>
<dbReference type="SUPFAM" id="SSF82829">
    <property type="entry name" value="MesJ substrate recognition domain-like"/>
    <property type="match status" value="1"/>
</dbReference>
<comment type="subcellular location">
    <subcellularLocation>
        <location evidence="6">Cytoplasm</location>
    </subcellularLocation>
</comment>
<dbReference type="GO" id="GO:0032267">
    <property type="term" value="F:tRNA(Ile)-lysidine synthase activity"/>
    <property type="evidence" value="ECO:0007669"/>
    <property type="project" value="UniProtKB-EC"/>
</dbReference>
<keyword evidence="2 6" id="KW-0819">tRNA processing</keyword>
<dbReference type="CDD" id="cd01992">
    <property type="entry name" value="TilS_N"/>
    <property type="match status" value="1"/>
</dbReference>
<evidence type="ECO:0000256" key="4">
    <source>
        <dbReference type="ARBA" id="ARBA00022840"/>
    </source>
</evidence>
<dbReference type="HAMAP" id="MF_01161">
    <property type="entry name" value="tRNA_Ile_lys_synt"/>
    <property type="match status" value="1"/>
</dbReference>
<evidence type="ECO:0000313" key="8">
    <source>
        <dbReference type="EMBL" id="CAI9086768.1"/>
    </source>
</evidence>
<dbReference type="Pfam" id="PF01171">
    <property type="entry name" value="ATP_bind_3"/>
    <property type="match status" value="1"/>
</dbReference>
<comment type="function">
    <text evidence="6">Ligates lysine onto the cytidine present at position 34 of the AUA codon-specific tRNA(Ile) that contains the anticodon CAU, in an ATP-dependent manner. Cytidine is converted to lysidine, thus changing the amino acid specificity of the tRNA from methionine to isoleucine.</text>
</comment>
<dbReference type="Gene3D" id="3.40.50.620">
    <property type="entry name" value="HUPs"/>
    <property type="match status" value="1"/>
</dbReference>
<reference evidence="8" key="1">
    <citation type="submission" date="2023-03" db="EMBL/GenBank/DDBJ databases">
        <authorList>
            <person name="Cremers G."/>
            <person name="Picone N."/>
        </authorList>
    </citation>
    <scope>NUCLEOTIDE SEQUENCE</scope>
    <source>
        <strain evidence="8">Sample_alias</strain>
    </source>
</reference>
<dbReference type="Proteomes" id="UP001161497">
    <property type="component" value="Chromosome"/>
</dbReference>
<protein>
    <recommendedName>
        <fullName evidence="6">tRNA(Ile)-lysidine synthase</fullName>
        <ecNumber evidence="6">6.3.4.19</ecNumber>
    </recommendedName>
    <alternativeName>
        <fullName evidence="6">tRNA(Ile)-2-lysyl-cytidine synthase</fullName>
    </alternativeName>
    <alternativeName>
        <fullName evidence="6">tRNA(Ile)-lysidine synthetase</fullName>
    </alternativeName>
</protein>
<accession>A0ABN8XHL6</accession>
<keyword evidence="4 6" id="KW-0067">ATP-binding</keyword>
<dbReference type="InterPro" id="IPR014729">
    <property type="entry name" value="Rossmann-like_a/b/a_fold"/>
</dbReference>
<evidence type="ECO:0000256" key="3">
    <source>
        <dbReference type="ARBA" id="ARBA00022741"/>
    </source>
</evidence>
<keyword evidence="1 6" id="KW-0436">Ligase</keyword>
<feature type="binding site" evidence="6">
    <location>
        <begin position="31"/>
        <end position="36"/>
    </location>
    <ligand>
        <name>ATP</name>
        <dbReference type="ChEBI" id="CHEBI:30616"/>
    </ligand>
</feature>
<dbReference type="PANTHER" id="PTHR43033">
    <property type="entry name" value="TRNA(ILE)-LYSIDINE SYNTHASE-RELATED"/>
    <property type="match status" value="1"/>
</dbReference>
<proteinExistence type="inferred from homology"/>
<comment type="catalytic activity">
    <reaction evidence="5 6">
        <text>cytidine(34) in tRNA(Ile2) + L-lysine + ATP = lysidine(34) in tRNA(Ile2) + AMP + diphosphate + H(+)</text>
        <dbReference type="Rhea" id="RHEA:43744"/>
        <dbReference type="Rhea" id="RHEA-COMP:10625"/>
        <dbReference type="Rhea" id="RHEA-COMP:10670"/>
        <dbReference type="ChEBI" id="CHEBI:15378"/>
        <dbReference type="ChEBI" id="CHEBI:30616"/>
        <dbReference type="ChEBI" id="CHEBI:32551"/>
        <dbReference type="ChEBI" id="CHEBI:33019"/>
        <dbReference type="ChEBI" id="CHEBI:82748"/>
        <dbReference type="ChEBI" id="CHEBI:83665"/>
        <dbReference type="ChEBI" id="CHEBI:456215"/>
        <dbReference type="EC" id="6.3.4.19"/>
    </reaction>
</comment>
<dbReference type="RefSeq" id="WP_009061838.1">
    <property type="nucleotide sequence ID" value="NZ_JAHXRZ010000004.1"/>
</dbReference>
<evidence type="ECO:0000256" key="2">
    <source>
        <dbReference type="ARBA" id="ARBA00022694"/>
    </source>
</evidence>
<evidence type="ECO:0000256" key="5">
    <source>
        <dbReference type="ARBA" id="ARBA00048539"/>
    </source>
</evidence>
<evidence type="ECO:0000256" key="6">
    <source>
        <dbReference type="HAMAP-Rule" id="MF_01161"/>
    </source>
</evidence>
<comment type="similarity">
    <text evidence="6">Belongs to the tRNA(Ile)-lysidine synthase family.</text>
</comment>
<keyword evidence="6" id="KW-0963">Cytoplasm</keyword>
<keyword evidence="3 6" id="KW-0547">Nucleotide-binding</keyword>
<dbReference type="InterPro" id="IPR011063">
    <property type="entry name" value="TilS/TtcA_N"/>
</dbReference>
<name>A0ABN8XHL6_9BACT</name>
<dbReference type="NCBIfam" id="TIGR02432">
    <property type="entry name" value="lysidine_TilS_N"/>
    <property type="match status" value="1"/>
</dbReference>
<organism evidence="8 9">
    <name type="scientific">Candidatus Methylacidiphilum fumarolicum</name>
    <dbReference type="NCBI Taxonomy" id="591154"/>
    <lineage>
        <taxon>Bacteria</taxon>
        <taxon>Pseudomonadati</taxon>
        <taxon>Verrucomicrobiota</taxon>
        <taxon>Methylacidiphilae</taxon>
        <taxon>Methylacidiphilales</taxon>
        <taxon>Methylacidiphilaceae</taxon>
        <taxon>Methylacidiphilum (ex Ratnadevi et al. 2023)</taxon>
    </lineage>
</organism>
<dbReference type="EC" id="6.3.4.19" evidence="6"/>